<dbReference type="Gene3D" id="4.10.80.30">
    <property type="entry name" value="DNA polymerase, domain 6"/>
    <property type="match status" value="1"/>
</dbReference>
<sequence>MNVIGTYKGIENYKKPNRYNKKKKKNNKKKIKFTSGFSILVLITIISLIVMSGIFVKDTINLSDESIIYYINETDKLSKDKLQLSWQEVAAIDLALNNGKEKLNNQDEIKKISESFFKYDKDKKISGIKTLKSVVNELGLKSKERKKAEEYLVKIKNNYLNRDLIKDENKMNFISDVSEEAKKSYKEYNILPSVTIAQAILESGWGESALSLEHNNLFGIKADDRWNGKKVNMETKENHEDVIQGYFRAYQNYEESIKDHGKFLSENNRYRDKGIFDKKTYGGQTQALEDAGYATAKNEDGELVYADLLTNVIKNNNLMLYDTEVQR</sequence>
<reference evidence="4 5" key="1">
    <citation type="submission" date="2016-10" db="EMBL/GenBank/DDBJ databases">
        <authorList>
            <person name="de Groot N.N."/>
        </authorList>
    </citation>
    <scope>NUCLEOTIDE SEQUENCE [LARGE SCALE GENOMIC DNA]</scope>
    <source>
        <strain evidence="4 5">DSM 12272</strain>
    </source>
</reference>
<accession>A0A1H0TY77</accession>
<evidence type="ECO:0000256" key="1">
    <source>
        <dbReference type="ARBA" id="ARBA00022801"/>
    </source>
</evidence>
<dbReference type="Pfam" id="PF01832">
    <property type="entry name" value="Glucosaminidase"/>
    <property type="match status" value="1"/>
</dbReference>
<dbReference type="SMART" id="SM00047">
    <property type="entry name" value="LYZ2"/>
    <property type="match status" value="1"/>
</dbReference>
<feature type="domain" description="Mannosyl-glycoprotein endo-beta-N-acetylglucosamidase-like" evidence="3">
    <location>
        <begin position="163"/>
        <end position="322"/>
    </location>
</feature>
<proteinExistence type="predicted"/>
<feature type="transmembrane region" description="Helical" evidence="2">
    <location>
        <begin position="31"/>
        <end position="56"/>
    </location>
</feature>
<dbReference type="GO" id="GO:0004040">
    <property type="term" value="F:amidase activity"/>
    <property type="evidence" value="ECO:0007669"/>
    <property type="project" value="InterPro"/>
</dbReference>
<evidence type="ECO:0000259" key="3">
    <source>
        <dbReference type="SMART" id="SM00047"/>
    </source>
</evidence>
<dbReference type="PANTHER" id="PTHR33308:SF9">
    <property type="entry name" value="PEPTIDOGLYCAN HYDROLASE FLGJ"/>
    <property type="match status" value="1"/>
</dbReference>
<dbReference type="InterPro" id="IPR051056">
    <property type="entry name" value="Glycosyl_Hydrolase_73"/>
</dbReference>
<keyword evidence="2" id="KW-1133">Transmembrane helix</keyword>
<evidence type="ECO:0000313" key="5">
    <source>
        <dbReference type="Proteomes" id="UP000198597"/>
    </source>
</evidence>
<dbReference type="AlphaFoldDB" id="A0A1H0TY77"/>
<dbReference type="RefSeq" id="WP_089970784.1">
    <property type="nucleotide sequence ID" value="NZ_FNJM01000008.1"/>
</dbReference>
<evidence type="ECO:0000313" key="4">
    <source>
        <dbReference type="EMBL" id="SDP58884.1"/>
    </source>
</evidence>
<name>A0A1H0TY77_9CLOT</name>
<gene>
    <name evidence="4" type="ORF">SAMN04488529_108130</name>
</gene>
<dbReference type="OrthoDB" id="977752at2"/>
<dbReference type="Gene3D" id="1.10.530.10">
    <property type="match status" value="1"/>
</dbReference>
<dbReference type="Proteomes" id="UP000198597">
    <property type="component" value="Unassembled WGS sequence"/>
</dbReference>
<keyword evidence="5" id="KW-1185">Reference proteome</keyword>
<dbReference type="STRING" id="94869.SAMN04488529_108130"/>
<organism evidence="4 5">
    <name type="scientific">Clostridium gasigenes</name>
    <dbReference type="NCBI Taxonomy" id="94869"/>
    <lineage>
        <taxon>Bacteria</taxon>
        <taxon>Bacillati</taxon>
        <taxon>Bacillota</taxon>
        <taxon>Clostridia</taxon>
        <taxon>Eubacteriales</taxon>
        <taxon>Clostridiaceae</taxon>
        <taxon>Clostridium</taxon>
    </lineage>
</organism>
<keyword evidence="2" id="KW-0472">Membrane</keyword>
<dbReference type="PANTHER" id="PTHR33308">
    <property type="entry name" value="PEPTIDOGLYCAN HYDROLASE FLGJ"/>
    <property type="match status" value="1"/>
</dbReference>
<evidence type="ECO:0000256" key="2">
    <source>
        <dbReference type="SAM" id="Phobius"/>
    </source>
</evidence>
<protein>
    <submittedName>
        <fullName evidence="4">Flagellum-specific peptidoglycan hydrolase FlgJ</fullName>
    </submittedName>
</protein>
<keyword evidence="2" id="KW-0812">Transmembrane</keyword>
<dbReference type="InterPro" id="IPR002901">
    <property type="entry name" value="MGlyc_endo_b_GlcNAc-like_dom"/>
</dbReference>
<dbReference type="EMBL" id="FNJM01000008">
    <property type="protein sequence ID" value="SDP58884.1"/>
    <property type="molecule type" value="Genomic_DNA"/>
</dbReference>
<keyword evidence="1 4" id="KW-0378">Hydrolase</keyword>